<dbReference type="RefSeq" id="WP_074004535.1">
    <property type="nucleotide sequence ID" value="NZ_QVIG01000002.1"/>
</dbReference>
<name>A0A372ZL47_9ACTN</name>
<accession>A0A372ZL47</accession>
<comment type="caution">
    <text evidence="8">The sequence shown here is derived from an EMBL/GenBank/DDBJ whole genome shotgun (WGS) entry which is preliminary data.</text>
</comment>
<dbReference type="PANTHER" id="PTHR32322">
    <property type="entry name" value="INNER MEMBRANE TRANSPORTER"/>
    <property type="match status" value="1"/>
</dbReference>
<sequence>MTSYTAVPFRRGLLSISAAAVAWGVGGAVSALLMSTSGLGPAGVSCWRFGVAALCLALLPGRRPRAGRGAAGWRAAALTGLGLAVSQCAYFGSVRYAGLGLGTLITIGAGPVFTSLGAHLLLGERLTRRTAAAVALALAGLALLVAAPAAGPRPALGVALAVLAGAGQSGLTLWARGGGSARAGTGAFTTGLLCLLPLVAVQGVQGVLPVDGDPLVTAVALLFLGTVPTLFAYRWYFTGLTTVPSTTAAVLVLLEPATAAVIGVLCLGEPLTAGLLAGSALLLAAIAALARE</sequence>
<dbReference type="Gene3D" id="1.10.3730.20">
    <property type="match status" value="1"/>
</dbReference>
<comment type="subcellular location">
    <subcellularLocation>
        <location evidence="1">Membrane</location>
        <topology evidence="1">Multi-pass membrane protein</topology>
    </subcellularLocation>
</comment>
<dbReference type="InterPro" id="IPR050638">
    <property type="entry name" value="AA-Vitamin_Transporters"/>
</dbReference>
<proteinExistence type="inferred from homology"/>
<evidence type="ECO:0000256" key="1">
    <source>
        <dbReference type="ARBA" id="ARBA00004141"/>
    </source>
</evidence>
<feature type="transmembrane region" description="Helical" evidence="6">
    <location>
        <begin position="98"/>
        <end position="122"/>
    </location>
</feature>
<dbReference type="PANTHER" id="PTHR32322:SF2">
    <property type="entry name" value="EAMA DOMAIN-CONTAINING PROTEIN"/>
    <property type="match status" value="1"/>
</dbReference>
<evidence type="ECO:0000256" key="6">
    <source>
        <dbReference type="SAM" id="Phobius"/>
    </source>
</evidence>
<feature type="transmembrane region" description="Helical" evidence="6">
    <location>
        <begin position="187"/>
        <end position="208"/>
    </location>
</feature>
<protein>
    <submittedName>
        <fullName evidence="8">DMT family transporter</fullName>
    </submittedName>
</protein>
<feature type="transmembrane region" description="Helical" evidence="6">
    <location>
        <begin position="214"/>
        <end position="236"/>
    </location>
</feature>
<evidence type="ECO:0000256" key="5">
    <source>
        <dbReference type="ARBA" id="ARBA00023136"/>
    </source>
</evidence>
<evidence type="ECO:0000259" key="7">
    <source>
        <dbReference type="Pfam" id="PF00892"/>
    </source>
</evidence>
<evidence type="ECO:0000313" key="8">
    <source>
        <dbReference type="EMBL" id="RGD55955.1"/>
    </source>
</evidence>
<dbReference type="EMBL" id="QVIG01000002">
    <property type="protein sequence ID" value="RGD55955.1"/>
    <property type="molecule type" value="Genomic_DNA"/>
</dbReference>
<dbReference type="GO" id="GO:0016020">
    <property type="term" value="C:membrane"/>
    <property type="evidence" value="ECO:0007669"/>
    <property type="project" value="UniProtKB-SubCell"/>
</dbReference>
<feature type="domain" description="EamA" evidence="7">
    <location>
        <begin position="157"/>
        <end position="289"/>
    </location>
</feature>
<dbReference type="SUPFAM" id="SSF103481">
    <property type="entry name" value="Multidrug resistance efflux transporter EmrE"/>
    <property type="match status" value="2"/>
</dbReference>
<evidence type="ECO:0000256" key="3">
    <source>
        <dbReference type="ARBA" id="ARBA00022692"/>
    </source>
</evidence>
<dbReference type="InterPro" id="IPR037185">
    <property type="entry name" value="EmrE-like"/>
</dbReference>
<organism evidence="8 9">
    <name type="scientific">Kitasatospora xanthocidica</name>
    <dbReference type="NCBI Taxonomy" id="83382"/>
    <lineage>
        <taxon>Bacteria</taxon>
        <taxon>Bacillati</taxon>
        <taxon>Actinomycetota</taxon>
        <taxon>Actinomycetes</taxon>
        <taxon>Kitasatosporales</taxon>
        <taxon>Streptomycetaceae</taxon>
        <taxon>Kitasatospora</taxon>
    </lineage>
</organism>
<gene>
    <name evidence="8" type="ORF">DR950_37115</name>
</gene>
<feature type="transmembrane region" description="Helical" evidence="6">
    <location>
        <begin position="271"/>
        <end position="290"/>
    </location>
</feature>
<evidence type="ECO:0000256" key="4">
    <source>
        <dbReference type="ARBA" id="ARBA00022989"/>
    </source>
</evidence>
<feature type="transmembrane region" description="Helical" evidence="6">
    <location>
        <begin position="156"/>
        <end position="175"/>
    </location>
</feature>
<feature type="transmembrane region" description="Helical" evidence="6">
    <location>
        <begin position="71"/>
        <end position="92"/>
    </location>
</feature>
<dbReference type="InterPro" id="IPR000620">
    <property type="entry name" value="EamA_dom"/>
</dbReference>
<evidence type="ECO:0000313" key="9">
    <source>
        <dbReference type="Proteomes" id="UP000263377"/>
    </source>
</evidence>
<feature type="transmembrane region" description="Helical" evidence="6">
    <location>
        <begin position="12"/>
        <end position="33"/>
    </location>
</feature>
<keyword evidence="4 6" id="KW-1133">Transmembrane helix</keyword>
<comment type="similarity">
    <text evidence="2">Belongs to the EamA transporter family.</text>
</comment>
<reference evidence="8 9" key="1">
    <citation type="submission" date="2018-08" db="EMBL/GenBank/DDBJ databases">
        <title>Diversity &amp; Physiological Properties of Lignin-Decomposing Actinobacteria from Soil.</title>
        <authorList>
            <person name="Roh S.G."/>
            <person name="Kim S.B."/>
        </authorList>
    </citation>
    <scope>NUCLEOTIDE SEQUENCE [LARGE SCALE GENOMIC DNA]</scope>
    <source>
        <strain evidence="8 9">MMS17-GH009</strain>
    </source>
</reference>
<feature type="domain" description="EamA" evidence="7">
    <location>
        <begin position="11"/>
        <end position="145"/>
    </location>
</feature>
<keyword evidence="5 6" id="KW-0472">Membrane</keyword>
<evidence type="ECO:0000256" key="2">
    <source>
        <dbReference type="ARBA" id="ARBA00007362"/>
    </source>
</evidence>
<keyword evidence="9" id="KW-1185">Reference proteome</keyword>
<dbReference type="Proteomes" id="UP000263377">
    <property type="component" value="Unassembled WGS sequence"/>
</dbReference>
<feature type="transmembrane region" description="Helical" evidence="6">
    <location>
        <begin position="131"/>
        <end position="150"/>
    </location>
</feature>
<feature type="transmembrane region" description="Helical" evidence="6">
    <location>
        <begin position="39"/>
        <end position="59"/>
    </location>
</feature>
<dbReference type="Pfam" id="PF00892">
    <property type="entry name" value="EamA"/>
    <property type="match status" value="2"/>
</dbReference>
<dbReference type="AlphaFoldDB" id="A0A372ZL47"/>
<keyword evidence="3 6" id="KW-0812">Transmembrane</keyword>
<feature type="transmembrane region" description="Helical" evidence="6">
    <location>
        <begin position="248"/>
        <end position="265"/>
    </location>
</feature>